<proteinExistence type="predicted"/>
<name>A0A9X6NH71_HYPEX</name>
<dbReference type="EMBL" id="MTYJ01000281">
    <property type="protein sequence ID" value="OWA52703.1"/>
    <property type="molecule type" value="Genomic_DNA"/>
</dbReference>
<dbReference type="SUPFAM" id="SSF51110">
    <property type="entry name" value="alpha-D-mannose-specific plant lectins"/>
    <property type="match status" value="1"/>
</dbReference>
<dbReference type="OrthoDB" id="1884773at2759"/>
<dbReference type="AlphaFoldDB" id="A0A9X6NH71"/>
<accession>A0A9X6NH71</accession>
<dbReference type="Gene3D" id="2.90.10.10">
    <property type="entry name" value="Bulb-type lectin domain"/>
    <property type="match status" value="1"/>
</dbReference>
<dbReference type="InterPro" id="IPR036426">
    <property type="entry name" value="Bulb-type_lectin_dom_sf"/>
</dbReference>
<keyword evidence="2" id="KW-1185">Reference proteome</keyword>
<sequence>MTIWHDCSEIFQAIETEGYHPQQRLEVSGGAQVDSDLDDEVLLQVVTFRKRKNGLPSGHRSTRHPSACIIHCPNGFSAYSSILANPAPIRPARREVLASGWSLRSRQSIWSDNGLAILIMQPDGDVVVYRTCDYKAIWSTGISSQFYLPKTLEIGEEDYEDMSDDDEVAAHVPASAESAENIPVILDLTDWLRSDLVEDRPDLE</sequence>
<protein>
    <recommendedName>
        <fullName evidence="3">Bulb-type lectin domain-containing protein</fullName>
    </recommendedName>
</protein>
<dbReference type="Proteomes" id="UP000192578">
    <property type="component" value="Unassembled WGS sequence"/>
</dbReference>
<evidence type="ECO:0000313" key="2">
    <source>
        <dbReference type="Proteomes" id="UP000192578"/>
    </source>
</evidence>
<reference evidence="2" key="1">
    <citation type="submission" date="2017-01" db="EMBL/GenBank/DDBJ databases">
        <title>Comparative genomics of anhydrobiosis in the tardigrade Hypsibius dujardini.</title>
        <authorList>
            <person name="Yoshida Y."/>
            <person name="Koutsovoulos G."/>
            <person name="Laetsch D."/>
            <person name="Stevens L."/>
            <person name="Kumar S."/>
            <person name="Horikawa D."/>
            <person name="Ishino K."/>
            <person name="Komine S."/>
            <person name="Tomita M."/>
            <person name="Blaxter M."/>
            <person name="Arakawa K."/>
        </authorList>
    </citation>
    <scope>NUCLEOTIDE SEQUENCE [LARGE SCALE GENOMIC DNA]</scope>
    <source>
        <strain evidence="2">Z151</strain>
    </source>
</reference>
<gene>
    <name evidence="1" type="ORF">BV898_17149</name>
</gene>
<evidence type="ECO:0008006" key="3">
    <source>
        <dbReference type="Google" id="ProtNLM"/>
    </source>
</evidence>
<evidence type="ECO:0000313" key="1">
    <source>
        <dbReference type="EMBL" id="OWA52703.1"/>
    </source>
</evidence>
<comment type="caution">
    <text evidence="1">The sequence shown here is derived from an EMBL/GenBank/DDBJ whole genome shotgun (WGS) entry which is preliminary data.</text>
</comment>
<organism evidence="1 2">
    <name type="scientific">Hypsibius exemplaris</name>
    <name type="common">Freshwater tardigrade</name>
    <dbReference type="NCBI Taxonomy" id="2072580"/>
    <lineage>
        <taxon>Eukaryota</taxon>
        <taxon>Metazoa</taxon>
        <taxon>Ecdysozoa</taxon>
        <taxon>Tardigrada</taxon>
        <taxon>Eutardigrada</taxon>
        <taxon>Parachela</taxon>
        <taxon>Hypsibioidea</taxon>
        <taxon>Hypsibiidae</taxon>
        <taxon>Hypsibius</taxon>
    </lineage>
</organism>